<evidence type="ECO:0000256" key="1">
    <source>
        <dbReference type="SAM" id="Phobius"/>
    </source>
</evidence>
<keyword evidence="1" id="KW-0472">Membrane</keyword>
<keyword evidence="1" id="KW-0812">Transmembrane</keyword>
<feature type="transmembrane region" description="Helical" evidence="1">
    <location>
        <begin position="59"/>
        <end position="80"/>
    </location>
</feature>
<dbReference type="AlphaFoldDB" id="A0A9P0MQG9"/>
<organism evidence="2 3">
    <name type="scientific">Nezara viridula</name>
    <name type="common">Southern green stink bug</name>
    <name type="synonym">Cimex viridulus</name>
    <dbReference type="NCBI Taxonomy" id="85310"/>
    <lineage>
        <taxon>Eukaryota</taxon>
        <taxon>Metazoa</taxon>
        <taxon>Ecdysozoa</taxon>
        <taxon>Arthropoda</taxon>
        <taxon>Hexapoda</taxon>
        <taxon>Insecta</taxon>
        <taxon>Pterygota</taxon>
        <taxon>Neoptera</taxon>
        <taxon>Paraneoptera</taxon>
        <taxon>Hemiptera</taxon>
        <taxon>Heteroptera</taxon>
        <taxon>Panheteroptera</taxon>
        <taxon>Pentatomomorpha</taxon>
        <taxon>Pentatomoidea</taxon>
        <taxon>Pentatomidae</taxon>
        <taxon>Pentatominae</taxon>
        <taxon>Nezara</taxon>
    </lineage>
</organism>
<accession>A0A9P0MQG9</accession>
<keyword evidence="1" id="KW-1133">Transmembrane helix</keyword>
<dbReference type="EMBL" id="OV725081">
    <property type="protein sequence ID" value="CAH1403463.1"/>
    <property type="molecule type" value="Genomic_DNA"/>
</dbReference>
<evidence type="ECO:0000313" key="3">
    <source>
        <dbReference type="Proteomes" id="UP001152798"/>
    </source>
</evidence>
<feature type="transmembrane region" description="Helical" evidence="1">
    <location>
        <begin position="126"/>
        <end position="148"/>
    </location>
</feature>
<dbReference type="Proteomes" id="UP001152798">
    <property type="component" value="Chromosome 5"/>
</dbReference>
<feature type="transmembrane region" description="Helical" evidence="1">
    <location>
        <begin position="92"/>
        <end position="114"/>
    </location>
</feature>
<protein>
    <submittedName>
        <fullName evidence="2">Uncharacterized protein</fullName>
    </submittedName>
</protein>
<proteinExistence type="predicted"/>
<keyword evidence="3" id="KW-1185">Reference proteome</keyword>
<sequence>MDIYKRISSICWYARIFGLCPFYVRRGSKFNWFSLSAFWAFVVFPCFLFYFTTLKKCPLIDFIFLIIPMYASNFVSIGLPNLIEKVSMCDSLAGYSFGWLVLAGFTVLIQAPLYTFGIFKGDFFTFFWHLVFSSTVRINVILYLLFVFEIDKRLRSFERNLRKLRGIRNVQSETLENYRITLWNIFSCFKHFQEHYEPIIVLIFSVIGSRLLINIFLLIWKDNLVDWAELTAMAPFLPLIWMASHLTNNIFMTIDNITDHLISTVVHKNDNSARKQVS</sequence>
<feature type="transmembrane region" description="Helical" evidence="1">
    <location>
        <begin position="232"/>
        <end position="251"/>
    </location>
</feature>
<name>A0A9P0MQG9_NEZVI</name>
<evidence type="ECO:0000313" key="2">
    <source>
        <dbReference type="EMBL" id="CAH1403463.1"/>
    </source>
</evidence>
<feature type="transmembrane region" description="Helical" evidence="1">
    <location>
        <begin position="32"/>
        <end position="53"/>
    </location>
</feature>
<gene>
    <name evidence="2" type="ORF">NEZAVI_LOCUS12070</name>
</gene>
<feature type="transmembrane region" description="Helical" evidence="1">
    <location>
        <begin position="199"/>
        <end position="220"/>
    </location>
</feature>
<reference evidence="2" key="1">
    <citation type="submission" date="2022-01" db="EMBL/GenBank/DDBJ databases">
        <authorList>
            <person name="King R."/>
        </authorList>
    </citation>
    <scope>NUCLEOTIDE SEQUENCE</scope>
</reference>